<dbReference type="Proteomes" id="UP000675163">
    <property type="component" value="Unassembled WGS sequence"/>
</dbReference>
<dbReference type="RefSeq" id="WP_209705639.1">
    <property type="nucleotide sequence ID" value="NZ_JAFIDA010000001.1"/>
</dbReference>
<keyword evidence="6" id="KW-1185">Reference proteome</keyword>
<evidence type="ECO:0000313" key="6">
    <source>
        <dbReference type="Proteomes" id="UP000675163"/>
    </source>
</evidence>
<keyword evidence="3" id="KW-0812">Transmembrane</keyword>
<proteinExistence type="inferred from homology"/>
<sequence length="446" mass="46589">MGKKLADGTQRSTFVRHGKLRRSKSWSNALRILLTTAIVVVLSGVATVSYAVWGLAKDIRTVELAGGPNGVGAGAESIDGALTILLVGSDSRQGQAIDDGEEGELNDVNLMLHVSADHQNATVVSFPRDLMVPFPSCPGPNGEPEYYSPMSEQQLNSAMMYGGLPCVAATLSELTGMPIPYAGLVTFDGVIGISNALGGVDVCLAQPIVDPNADLDLPAGMNNLVGMDALQFLRTRHGVGDGGDTSRISNQQIFMSAMLRKLKDGDTLSDPVKVYGLAKAGVENMTLSSNMASVQFMQSVAGTVKDIDLERINFVQYPSSSHPYEKGRLTPNYLDAETLFEVIQSGQPFEVASVGEGVEVEGEGDPAVDPATDPAVDPAAEPDPAVDPATDPAVDPAAEPDPAVDPATDPAAEPAPVEDSGPIKLPENITGQQASSATCSLGRTVF</sequence>
<organism evidence="5 6">
    <name type="scientific">Leucobacter exalbidus</name>
    <dbReference type="NCBI Taxonomy" id="662960"/>
    <lineage>
        <taxon>Bacteria</taxon>
        <taxon>Bacillati</taxon>
        <taxon>Actinomycetota</taxon>
        <taxon>Actinomycetes</taxon>
        <taxon>Micrococcales</taxon>
        <taxon>Microbacteriaceae</taxon>
        <taxon>Leucobacter</taxon>
    </lineage>
</organism>
<gene>
    <name evidence="5" type="ORF">JOF28_002020</name>
</gene>
<comment type="similarity">
    <text evidence="1">Belongs to the LytR/CpsA/Psr (LCP) family.</text>
</comment>
<dbReference type="InterPro" id="IPR050922">
    <property type="entry name" value="LytR/CpsA/Psr_CW_biosynth"/>
</dbReference>
<dbReference type="InterPro" id="IPR004474">
    <property type="entry name" value="LytR_CpsA_psr"/>
</dbReference>
<evidence type="ECO:0000259" key="4">
    <source>
        <dbReference type="Pfam" id="PF03816"/>
    </source>
</evidence>
<dbReference type="EMBL" id="JAFIDA010000001">
    <property type="protein sequence ID" value="MBP1326788.1"/>
    <property type="molecule type" value="Genomic_DNA"/>
</dbReference>
<feature type="domain" description="Cell envelope-related transcriptional attenuator" evidence="4">
    <location>
        <begin position="106"/>
        <end position="263"/>
    </location>
</feature>
<protein>
    <submittedName>
        <fullName evidence="5">LCP family protein required for cell wall assembly</fullName>
    </submittedName>
</protein>
<evidence type="ECO:0000256" key="1">
    <source>
        <dbReference type="ARBA" id="ARBA00006068"/>
    </source>
</evidence>
<reference evidence="5" key="1">
    <citation type="submission" date="2021-02" db="EMBL/GenBank/DDBJ databases">
        <title>Sequencing the genomes of 1000 actinobacteria strains.</title>
        <authorList>
            <person name="Klenk H.-P."/>
        </authorList>
    </citation>
    <scope>NUCLEOTIDE SEQUENCE</scope>
    <source>
        <strain evidence="5">DSM 22850</strain>
    </source>
</reference>
<feature type="compositionally biased region" description="Polar residues" evidence="2">
    <location>
        <begin position="429"/>
        <end position="446"/>
    </location>
</feature>
<dbReference type="NCBIfam" id="TIGR00350">
    <property type="entry name" value="lytR_cpsA_psr"/>
    <property type="match status" value="1"/>
</dbReference>
<accession>A0A940PU07</accession>
<comment type="caution">
    <text evidence="5">The sequence shown here is derived from an EMBL/GenBank/DDBJ whole genome shotgun (WGS) entry which is preliminary data.</text>
</comment>
<evidence type="ECO:0000256" key="2">
    <source>
        <dbReference type="SAM" id="MobiDB-lite"/>
    </source>
</evidence>
<feature type="compositionally biased region" description="Low complexity" evidence="2">
    <location>
        <begin position="367"/>
        <end position="419"/>
    </location>
</feature>
<dbReference type="Pfam" id="PF03816">
    <property type="entry name" value="LytR_cpsA_psr"/>
    <property type="match status" value="1"/>
</dbReference>
<keyword evidence="3" id="KW-0472">Membrane</keyword>
<feature type="transmembrane region" description="Helical" evidence="3">
    <location>
        <begin position="29"/>
        <end position="53"/>
    </location>
</feature>
<keyword evidence="3" id="KW-1133">Transmembrane helix</keyword>
<evidence type="ECO:0000256" key="3">
    <source>
        <dbReference type="SAM" id="Phobius"/>
    </source>
</evidence>
<name>A0A940PU07_9MICO</name>
<feature type="region of interest" description="Disordered" evidence="2">
    <location>
        <begin position="356"/>
        <end position="446"/>
    </location>
</feature>
<dbReference type="Gene3D" id="3.40.630.190">
    <property type="entry name" value="LCP protein"/>
    <property type="match status" value="1"/>
</dbReference>
<dbReference type="PANTHER" id="PTHR33392">
    <property type="entry name" value="POLYISOPRENYL-TEICHOIC ACID--PEPTIDOGLYCAN TEICHOIC ACID TRANSFERASE TAGU"/>
    <property type="match status" value="1"/>
</dbReference>
<dbReference type="AlphaFoldDB" id="A0A940PU07"/>
<dbReference type="PANTHER" id="PTHR33392:SF6">
    <property type="entry name" value="POLYISOPRENYL-TEICHOIC ACID--PEPTIDOGLYCAN TEICHOIC ACID TRANSFERASE TAGU"/>
    <property type="match status" value="1"/>
</dbReference>
<evidence type="ECO:0000313" key="5">
    <source>
        <dbReference type="EMBL" id="MBP1326788.1"/>
    </source>
</evidence>